<protein>
    <submittedName>
        <fullName evidence="1">Uncharacterized protein</fullName>
    </submittedName>
</protein>
<sequence>MSELRDYHFRGPLLRRFDDCGEDAKALIGDLLKIWAERRGSNTDISAAYLKAFTDNHVFSGWSSDQEPCRPSRQQPKITDQYVKIGRFNRDLPDPKQENTFGYERTGLARISGMLGVKTYKTPLVRKAGRDAYVRARLDRSGELLIHDYVDEKGRWAPFEYIDFGGQGIRHGKPSIDGLAKAYIRADMVAAHYADDWNKKLAIYLSRVMLFNASHRNLYQPRLEANEVALNINHFLSPARICATWGKRREIIDQLGQAAGTATYYGQAGCNIFSNPPAMDNQSQSQA</sequence>
<reference evidence="2" key="1">
    <citation type="journal article" date="2015" name="BMC Genomics">
        <title>Genomic and transcriptomic analysis of the endophytic fungus Pestalotiopsis fici reveals its lifestyle and high potential for synthesis of natural products.</title>
        <authorList>
            <person name="Wang X."/>
            <person name="Zhang X."/>
            <person name="Liu L."/>
            <person name="Xiang M."/>
            <person name="Wang W."/>
            <person name="Sun X."/>
            <person name="Che Y."/>
            <person name="Guo L."/>
            <person name="Liu G."/>
            <person name="Guo L."/>
            <person name="Wang C."/>
            <person name="Yin W.B."/>
            <person name="Stadler M."/>
            <person name="Zhang X."/>
            <person name="Liu X."/>
        </authorList>
    </citation>
    <scope>NUCLEOTIDE SEQUENCE [LARGE SCALE GENOMIC DNA]</scope>
    <source>
        <strain evidence="2">W106-1 / CGMCC3.15140</strain>
    </source>
</reference>
<accession>W3X3Q4</accession>
<dbReference type="HOGENOM" id="CLU_970122_0_0_1"/>
<name>W3X3Q4_PESFW</name>
<dbReference type="GeneID" id="19273295"/>
<organism evidence="1 2">
    <name type="scientific">Pestalotiopsis fici (strain W106-1 / CGMCC3.15140)</name>
    <dbReference type="NCBI Taxonomy" id="1229662"/>
    <lineage>
        <taxon>Eukaryota</taxon>
        <taxon>Fungi</taxon>
        <taxon>Dikarya</taxon>
        <taxon>Ascomycota</taxon>
        <taxon>Pezizomycotina</taxon>
        <taxon>Sordariomycetes</taxon>
        <taxon>Xylariomycetidae</taxon>
        <taxon>Amphisphaeriales</taxon>
        <taxon>Sporocadaceae</taxon>
        <taxon>Pestalotiopsis</taxon>
    </lineage>
</organism>
<dbReference type="RefSeq" id="XP_007835054.1">
    <property type="nucleotide sequence ID" value="XM_007836863.1"/>
</dbReference>
<keyword evidence="2" id="KW-1185">Reference proteome</keyword>
<dbReference type="InParanoid" id="W3X3Q4"/>
<dbReference type="KEGG" id="pfy:PFICI_08282"/>
<gene>
    <name evidence="1" type="ORF">PFICI_08282</name>
</gene>
<proteinExistence type="predicted"/>
<dbReference type="AlphaFoldDB" id="W3X3Q4"/>
<evidence type="ECO:0000313" key="2">
    <source>
        <dbReference type="Proteomes" id="UP000030651"/>
    </source>
</evidence>
<evidence type="ECO:0000313" key="1">
    <source>
        <dbReference type="EMBL" id="ETS80753.1"/>
    </source>
</evidence>
<dbReference type="EMBL" id="KI912113">
    <property type="protein sequence ID" value="ETS80753.1"/>
    <property type="molecule type" value="Genomic_DNA"/>
</dbReference>
<dbReference type="Proteomes" id="UP000030651">
    <property type="component" value="Unassembled WGS sequence"/>
</dbReference>